<dbReference type="GO" id="GO:0016787">
    <property type="term" value="F:hydrolase activity"/>
    <property type="evidence" value="ECO:0007669"/>
    <property type="project" value="UniProtKB-KW"/>
</dbReference>
<accession>A0A239IJW3</accession>
<dbReference type="InterPro" id="IPR000868">
    <property type="entry name" value="Isochorismatase-like_dom"/>
</dbReference>
<reference evidence="3 4" key="1">
    <citation type="submission" date="2017-06" db="EMBL/GenBank/DDBJ databases">
        <authorList>
            <person name="Kim H.J."/>
            <person name="Triplett B.A."/>
        </authorList>
    </citation>
    <scope>NUCLEOTIDE SEQUENCE [LARGE SCALE GENOMIC DNA]</scope>
    <source>
        <strain evidence="3 4">CGMCC 4.1858</strain>
    </source>
</reference>
<evidence type="ECO:0000259" key="2">
    <source>
        <dbReference type="Pfam" id="PF00857"/>
    </source>
</evidence>
<dbReference type="Pfam" id="PF00857">
    <property type="entry name" value="Isochorismatase"/>
    <property type="match status" value="1"/>
</dbReference>
<dbReference type="EMBL" id="FZOF01000010">
    <property type="protein sequence ID" value="SNS92704.1"/>
    <property type="molecule type" value="Genomic_DNA"/>
</dbReference>
<dbReference type="OrthoDB" id="3174612at2"/>
<evidence type="ECO:0000256" key="1">
    <source>
        <dbReference type="ARBA" id="ARBA00022801"/>
    </source>
</evidence>
<name>A0A239IJW3_9ACTN</name>
<dbReference type="InterPro" id="IPR036380">
    <property type="entry name" value="Isochorismatase-like_sf"/>
</dbReference>
<dbReference type="SUPFAM" id="SSF52499">
    <property type="entry name" value="Isochorismatase-like hydrolases"/>
    <property type="match status" value="1"/>
</dbReference>
<keyword evidence="4" id="KW-1185">Reference proteome</keyword>
<dbReference type="PANTHER" id="PTHR43540:SF16">
    <property type="entry name" value="ISOCHORISMATASE-LIKE DOMAIN-CONTAINING PROTEIN"/>
    <property type="match status" value="1"/>
</dbReference>
<dbReference type="CDD" id="cd00431">
    <property type="entry name" value="cysteine_hydrolases"/>
    <property type="match status" value="1"/>
</dbReference>
<proteinExistence type="predicted"/>
<gene>
    <name evidence="3" type="ORF">SAMN05216252_110152</name>
</gene>
<organism evidence="3 4">
    <name type="scientific">Actinacidiphila glaucinigra</name>
    <dbReference type="NCBI Taxonomy" id="235986"/>
    <lineage>
        <taxon>Bacteria</taxon>
        <taxon>Bacillati</taxon>
        <taxon>Actinomycetota</taxon>
        <taxon>Actinomycetes</taxon>
        <taxon>Kitasatosporales</taxon>
        <taxon>Streptomycetaceae</taxon>
        <taxon>Actinacidiphila</taxon>
    </lineage>
</organism>
<dbReference type="Proteomes" id="UP000198280">
    <property type="component" value="Unassembled WGS sequence"/>
</dbReference>
<sequence length="209" mass="23464">MPSDYERGRVGLLLVDLVNENFSKDGKAYAIYASEYERLGTIDNLGQLIAGVRRHKEIPVFYSKTAFTDEDYSTWKHVSGMHREMFDHRLFEAGTWNTEFYEDLAPQPGEVILAPHKGLDVLHHTDLEFLLRQRSVEYLAIAGVSGIMAVESTARTAMERAYHVTTFTDAIAAPGGLVTYQAMMRGLNMISHRVVSVDDFLASLDSLDA</sequence>
<dbReference type="InterPro" id="IPR050272">
    <property type="entry name" value="Isochorismatase-like_hydrls"/>
</dbReference>
<evidence type="ECO:0000313" key="3">
    <source>
        <dbReference type="EMBL" id="SNS92704.1"/>
    </source>
</evidence>
<keyword evidence="1" id="KW-0378">Hydrolase</keyword>
<dbReference type="PANTHER" id="PTHR43540">
    <property type="entry name" value="PEROXYUREIDOACRYLATE/UREIDOACRYLATE AMIDOHYDROLASE-RELATED"/>
    <property type="match status" value="1"/>
</dbReference>
<dbReference type="Gene3D" id="3.40.50.850">
    <property type="entry name" value="Isochorismatase-like"/>
    <property type="match status" value="1"/>
</dbReference>
<dbReference type="AlphaFoldDB" id="A0A239IJW3"/>
<feature type="domain" description="Isochorismatase-like" evidence="2">
    <location>
        <begin position="12"/>
        <end position="188"/>
    </location>
</feature>
<dbReference type="RefSeq" id="WP_089225594.1">
    <property type="nucleotide sequence ID" value="NZ_FZOF01000010.1"/>
</dbReference>
<evidence type="ECO:0000313" key="4">
    <source>
        <dbReference type="Proteomes" id="UP000198280"/>
    </source>
</evidence>
<protein>
    <submittedName>
        <fullName evidence="3">Nicotinamidase-related amidase</fullName>
    </submittedName>
</protein>